<proteinExistence type="predicted"/>
<dbReference type="Pfam" id="PF09339">
    <property type="entry name" value="HTH_IclR"/>
    <property type="match status" value="1"/>
</dbReference>
<dbReference type="AlphaFoldDB" id="A0A0J1FXQ4"/>
<keyword evidence="1" id="KW-0805">Transcription regulation</keyword>
<dbReference type="InterPro" id="IPR029016">
    <property type="entry name" value="GAF-like_dom_sf"/>
</dbReference>
<sequence>MANHKNQQPESNATPSNRSLERGLELLRAFGPGATLLGNGDLAERTGLPKATVSRLTRTLVEAGYLEHDSARRAYRLGLPVLSLAQALRSGSTVLKAAGLLIRDTAQRMRINVGIAGADREEMVYLESIRYNQRASLRTIVSGQRVPMELTSLGRAYLATQPEAEFTRLMDAFARRGRSGWGRLAREITEAVDDVHRNGFCVASWQPEVIALATPLAIPGHRLLVLNFSVRTTASKDSVVSELAAPLLRLRDEITAECVRLEG</sequence>
<comment type="caution">
    <text evidence="6">The sequence shown here is derived from an EMBL/GenBank/DDBJ whole genome shotgun (WGS) entry which is preliminary data.</text>
</comment>
<reference evidence="6 7" key="1">
    <citation type="journal article" date="2015" name="Genome Announc.">
        <title>Draft Genome Sequence of Burkholderia sp. Strain PML1(12), an Ectomycorrhizosphere-Inhabiting Bacterium with Effective Mineral-Weathering Ability.</title>
        <authorList>
            <person name="Uroz S."/>
            <person name="Oger P."/>
        </authorList>
    </citation>
    <scope>NUCLEOTIDE SEQUENCE [LARGE SCALE GENOMIC DNA]</scope>
    <source>
        <strain evidence="7">PML1(12)</strain>
    </source>
</reference>
<keyword evidence="3" id="KW-0804">Transcription</keyword>
<dbReference type="GO" id="GO:0003677">
    <property type="term" value="F:DNA binding"/>
    <property type="evidence" value="ECO:0007669"/>
    <property type="project" value="UniProtKB-KW"/>
</dbReference>
<evidence type="ECO:0000313" key="6">
    <source>
        <dbReference type="EMBL" id="KLU24723.1"/>
    </source>
</evidence>
<dbReference type="Pfam" id="PF01614">
    <property type="entry name" value="IclR_C"/>
    <property type="match status" value="1"/>
</dbReference>
<dbReference type="SUPFAM" id="SSF55781">
    <property type="entry name" value="GAF domain-like"/>
    <property type="match status" value="1"/>
</dbReference>
<dbReference type="EMBL" id="AEJF01000116">
    <property type="protein sequence ID" value="KLU24723.1"/>
    <property type="molecule type" value="Genomic_DNA"/>
</dbReference>
<feature type="domain" description="HTH iclR-type" evidence="4">
    <location>
        <begin position="17"/>
        <end position="79"/>
    </location>
</feature>
<dbReference type="Proteomes" id="UP000035963">
    <property type="component" value="Unassembled WGS sequence"/>
</dbReference>
<dbReference type="InterPro" id="IPR050707">
    <property type="entry name" value="HTH_MetabolicPath_Reg"/>
</dbReference>
<evidence type="ECO:0000259" key="4">
    <source>
        <dbReference type="PROSITE" id="PS51077"/>
    </source>
</evidence>
<keyword evidence="7" id="KW-1185">Reference proteome</keyword>
<organism evidence="6 7">
    <name type="scientific">Caballeronia mineralivorans PML1(12)</name>
    <dbReference type="NCBI Taxonomy" id="908627"/>
    <lineage>
        <taxon>Bacteria</taxon>
        <taxon>Pseudomonadati</taxon>
        <taxon>Pseudomonadota</taxon>
        <taxon>Betaproteobacteria</taxon>
        <taxon>Burkholderiales</taxon>
        <taxon>Burkholderiaceae</taxon>
        <taxon>Caballeronia</taxon>
    </lineage>
</organism>
<dbReference type="RefSeq" id="WP_047848030.1">
    <property type="nucleotide sequence ID" value="NZ_AEJF01000116.1"/>
</dbReference>
<dbReference type="PATRIC" id="fig|908627.4.peg.4029"/>
<dbReference type="SMART" id="SM00346">
    <property type="entry name" value="HTH_ICLR"/>
    <property type="match status" value="1"/>
</dbReference>
<dbReference type="GO" id="GO:0045892">
    <property type="term" value="P:negative regulation of DNA-templated transcription"/>
    <property type="evidence" value="ECO:0007669"/>
    <property type="project" value="TreeGrafter"/>
</dbReference>
<dbReference type="Gene3D" id="1.10.10.10">
    <property type="entry name" value="Winged helix-like DNA-binding domain superfamily/Winged helix DNA-binding domain"/>
    <property type="match status" value="1"/>
</dbReference>
<dbReference type="InterPro" id="IPR036388">
    <property type="entry name" value="WH-like_DNA-bd_sf"/>
</dbReference>
<evidence type="ECO:0000256" key="2">
    <source>
        <dbReference type="ARBA" id="ARBA00023125"/>
    </source>
</evidence>
<evidence type="ECO:0000313" key="7">
    <source>
        <dbReference type="Proteomes" id="UP000035963"/>
    </source>
</evidence>
<accession>A0A0J1FXQ4</accession>
<dbReference type="PROSITE" id="PS51077">
    <property type="entry name" value="HTH_ICLR"/>
    <property type="match status" value="1"/>
</dbReference>
<dbReference type="InterPro" id="IPR005471">
    <property type="entry name" value="Tscrpt_reg_IclR_N"/>
</dbReference>
<dbReference type="InterPro" id="IPR014757">
    <property type="entry name" value="Tscrpt_reg_IclR_C"/>
</dbReference>
<dbReference type="FunFam" id="1.10.10.10:FF:000056">
    <property type="entry name" value="IclR family transcriptional regulator"/>
    <property type="match status" value="1"/>
</dbReference>
<dbReference type="PROSITE" id="PS51078">
    <property type="entry name" value="ICLR_ED"/>
    <property type="match status" value="1"/>
</dbReference>
<name>A0A0J1FXQ4_9BURK</name>
<dbReference type="GO" id="GO:0003700">
    <property type="term" value="F:DNA-binding transcription factor activity"/>
    <property type="evidence" value="ECO:0007669"/>
    <property type="project" value="TreeGrafter"/>
</dbReference>
<evidence type="ECO:0000256" key="1">
    <source>
        <dbReference type="ARBA" id="ARBA00023015"/>
    </source>
</evidence>
<evidence type="ECO:0000259" key="5">
    <source>
        <dbReference type="PROSITE" id="PS51078"/>
    </source>
</evidence>
<dbReference type="InterPro" id="IPR036390">
    <property type="entry name" value="WH_DNA-bd_sf"/>
</dbReference>
<evidence type="ECO:0000256" key="3">
    <source>
        <dbReference type="ARBA" id="ARBA00023163"/>
    </source>
</evidence>
<gene>
    <name evidence="6" type="ORF">EOS_17980</name>
</gene>
<dbReference type="Gene3D" id="3.30.450.40">
    <property type="match status" value="1"/>
</dbReference>
<dbReference type="OrthoDB" id="5401369at2"/>
<dbReference type="SUPFAM" id="SSF46785">
    <property type="entry name" value="Winged helix' DNA-binding domain"/>
    <property type="match status" value="1"/>
</dbReference>
<keyword evidence="2" id="KW-0238">DNA-binding</keyword>
<protein>
    <submittedName>
        <fullName evidence="6">IclR family transcriptional regulator</fullName>
    </submittedName>
</protein>
<dbReference type="PANTHER" id="PTHR30136:SF33">
    <property type="entry name" value="TRANSCRIPTIONAL REGULATORY PROTEIN"/>
    <property type="match status" value="1"/>
</dbReference>
<feature type="domain" description="IclR-ED" evidence="5">
    <location>
        <begin position="80"/>
        <end position="263"/>
    </location>
</feature>
<dbReference type="PANTHER" id="PTHR30136">
    <property type="entry name" value="HELIX-TURN-HELIX TRANSCRIPTIONAL REGULATOR, ICLR FAMILY"/>
    <property type="match status" value="1"/>
</dbReference>